<sequence length="487" mass="52956">MIGKVMRGRRAGGLLYYLYGPGRANEHVNPHIVAGWRHPAELEPPLRPDGGRNFRNLIGLLNQPLAALGDQGYAEPVWHCVARAAREDRVLDDDEWAQVAHEIMNRTGLACDGDDDGVRWVAVRHADDHIHIVATLARQDGTKPRTWNDFYRVREACQAVERRYGLRVTAPGDRTAARRPTRSETEQTKRKQWTEVPRVALRRHVVTAAAGAGSEEEFFRALEESGVLVRKRMSRRSPGEVTGYAVALPSHRNRSGEPVWFGGGRLAADLTLPKLRARWNGGTATRSEGNSLGEGVRVSPRWELWEEVSAAAGQAAERLRDAAAGDPGAAGDLAGATSNLLHVAADVLKDRRLRDAAEAFDRAAREPYARVPQGTPSGVRLRRAIRMLARADRMPSGTSLIADVVRLVNAVAELRAAQGRTAQATAARVAARCLGGTVTTALPARAPVRLAAADFPQSNRPNPGTLPSSSGRSAGPPRPSGPRRPRR</sequence>
<evidence type="ECO:0000313" key="4">
    <source>
        <dbReference type="Proteomes" id="UP000610966"/>
    </source>
</evidence>
<keyword evidence="4" id="KW-1185">Reference proteome</keyword>
<accession>A0A8J3VXD7</accession>
<evidence type="ECO:0000256" key="1">
    <source>
        <dbReference type="SAM" id="MobiDB-lite"/>
    </source>
</evidence>
<evidence type="ECO:0000313" key="3">
    <source>
        <dbReference type="EMBL" id="GIH68372.1"/>
    </source>
</evidence>
<proteinExistence type="predicted"/>
<gene>
    <name evidence="3" type="ORF">Mth01_06250</name>
</gene>
<dbReference type="AlphaFoldDB" id="A0A8J3VXD7"/>
<name>A0A8J3VXD7_9ACTN</name>
<dbReference type="Proteomes" id="UP000610966">
    <property type="component" value="Unassembled WGS sequence"/>
</dbReference>
<protein>
    <recommendedName>
        <fullName evidence="2">MobA/VirD2-like nuclease domain-containing protein</fullName>
    </recommendedName>
</protein>
<feature type="compositionally biased region" description="Polar residues" evidence="1">
    <location>
        <begin position="456"/>
        <end position="466"/>
    </location>
</feature>
<feature type="region of interest" description="Disordered" evidence="1">
    <location>
        <begin position="452"/>
        <end position="487"/>
    </location>
</feature>
<organism evidence="3 4">
    <name type="scientific">Sphaerimonospora thailandensis</name>
    <dbReference type="NCBI Taxonomy" id="795644"/>
    <lineage>
        <taxon>Bacteria</taxon>
        <taxon>Bacillati</taxon>
        <taxon>Actinomycetota</taxon>
        <taxon>Actinomycetes</taxon>
        <taxon>Streptosporangiales</taxon>
        <taxon>Streptosporangiaceae</taxon>
        <taxon>Sphaerimonospora</taxon>
    </lineage>
</organism>
<dbReference type="Pfam" id="PF03432">
    <property type="entry name" value="Relaxase"/>
    <property type="match status" value="1"/>
</dbReference>
<dbReference type="EMBL" id="BOOG01000007">
    <property type="protein sequence ID" value="GIH68372.1"/>
    <property type="molecule type" value="Genomic_DNA"/>
</dbReference>
<feature type="domain" description="MobA/VirD2-like nuclease" evidence="2">
    <location>
        <begin position="75"/>
        <end position="166"/>
    </location>
</feature>
<dbReference type="InterPro" id="IPR005094">
    <property type="entry name" value="Endonuclease_MobA/VirD2"/>
</dbReference>
<comment type="caution">
    <text evidence="3">The sequence shown here is derived from an EMBL/GenBank/DDBJ whole genome shotgun (WGS) entry which is preliminary data.</text>
</comment>
<reference evidence="3" key="1">
    <citation type="submission" date="2021-01" db="EMBL/GenBank/DDBJ databases">
        <title>Whole genome shotgun sequence of Sphaerimonospora thailandensis NBRC 107569.</title>
        <authorList>
            <person name="Komaki H."/>
            <person name="Tamura T."/>
        </authorList>
    </citation>
    <scope>NUCLEOTIDE SEQUENCE</scope>
    <source>
        <strain evidence="3">NBRC 107569</strain>
    </source>
</reference>
<dbReference type="RefSeq" id="WP_204010748.1">
    <property type="nucleotide sequence ID" value="NZ_BOOG01000007.1"/>
</dbReference>
<evidence type="ECO:0000259" key="2">
    <source>
        <dbReference type="Pfam" id="PF03432"/>
    </source>
</evidence>